<proteinExistence type="predicted"/>
<dbReference type="RefSeq" id="WP_093371872.1">
    <property type="nucleotide sequence ID" value="NZ_FOQA01000005.1"/>
</dbReference>
<dbReference type="Proteomes" id="UP000199287">
    <property type="component" value="Unassembled WGS sequence"/>
</dbReference>
<keyword evidence="3" id="KW-1185">Reference proteome</keyword>
<dbReference type="AlphaFoldDB" id="A0A1I3EHW3"/>
<keyword evidence="1" id="KW-0472">Membrane</keyword>
<keyword evidence="1" id="KW-1133">Transmembrane helix</keyword>
<name>A0A1I3EHW3_9FIRM</name>
<accession>A0A1I3EHW3</accession>
<sequence>MKYNYEGELKKFLQPGEKVKWSEEGSEKVRQREEKQSFSPMSALGAAGICLFKGAAFLAQIHTYFLATVGFLLMIVVFFVHLLGFIHIEFIFYLIAFLFLLGYSKLIYSWVKINFFALNEMYVLTDKRILLFKMKNEELQLKKELSIKDVGIWKVCGGGILSFSYDCRSIDFYVEDANEVWCIYKTLVPQEEWGVFEALKSEMGIK</sequence>
<protein>
    <submittedName>
        <fullName evidence="2">Uncharacterized protein</fullName>
    </submittedName>
</protein>
<dbReference type="EMBL" id="FOQA01000005">
    <property type="protein sequence ID" value="SFH98546.1"/>
    <property type="molecule type" value="Genomic_DNA"/>
</dbReference>
<evidence type="ECO:0000256" key="1">
    <source>
        <dbReference type="SAM" id="Phobius"/>
    </source>
</evidence>
<feature type="transmembrane region" description="Helical" evidence="1">
    <location>
        <begin position="38"/>
        <end position="58"/>
    </location>
</feature>
<dbReference type="STRING" id="69895.SAMN05192551_10512"/>
<keyword evidence="1" id="KW-0812">Transmembrane</keyword>
<feature type="transmembrane region" description="Helical" evidence="1">
    <location>
        <begin position="64"/>
        <end position="83"/>
    </location>
</feature>
<evidence type="ECO:0000313" key="2">
    <source>
        <dbReference type="EMBL" id="SFH98546.1"/>
    </source>
</evidence>
<gene>
    <name evidence="2" type="ORF">SAMN05192551_10512</name>
</gene>
<feature type="transmembrane region" description="Helical" evidence="1">
    <location>
        <begin position="90"/>
        <end position="111"/>
    </location>
</feature>
<reference evidence="3" key="1">
    <citation type="submission" date="2016-10" db="EMBL/GenBank/DDBJ databases">
        <authorList>
            <person name="Varghese N."/>
            <person name="Submissions S."/>
        </authorList>
    </citation>
    <scope>NUCLEOTIDE SEQUENCE [LARGE SCALE GENOMIC DNA]</scope>
    <source>
        <strain evidence="3">Z-7934</strain>
    </source>
</reference>
<evidence type="ECO:0000313" key="3">
    <source>
        <dbReference type="Proteomes" id="UP000199287"/>
    </source>
</evidence>
<organism evidence="2 3">
    <name type="scientific">Tindallia magadiensis</name>
    <dbReference type="NCBI Taxonomy" id="69895"/>
    <lineage>
        <taxon>Bacteria</taxon>
        <taxon>Bacillati</taxon>
        <taxon>Bacillota</taxon>
        <taxon>Clostridia</taxon>
        <taxon>Peptostreptococcales</taxon>
        <taxon>Tindalliaceae</taxon>
        <taxon>Tindallia</taxon>
    </lineage>
</organism>